<accession>A0ABQ4D2G4</accession>
<evidence type="ECO:0000313" key="3">
    <source>
        <dbReference type="Proteomes" id="UP000604117"/>
    </source>
</evidence>
<evidence type="ECO:0000313" key="2">
    <source>
        <dbReference type="EMBL" id="GIF77734.1"/>
    </source>
</evidence>
<feature type="compositionally biased region" description="Basic and acidic residues" evidence="1">
    <location>
        <begin position="1"/>
        <end position="10"/>
    </location>
</feature>
<protein>
    <submittedName>
        <fullName evidence="2">Uncharacterized protein</fullName>
    </submittedName>
</protein>
<feature type="region of interest" description="Disordered" evidence="1">
    <location>
        <begin position="1"/>
        <end position="43"/>
    </location>
</feature>
<organism evidence="2 3">
    <name type="scientific">Asanoa siamensis</name>
    <dbReference type="NCBI Taxonomy" id="926357"/>
    <lineage>
        <taxon>Bacteria</taxon>
        <taxon>Bacillati</taxon>
        <taxon>Actinomycetota</taxon>
        <taxon>Actinomycetes</taxon>
        <taxon>Micromonosporales</taxon>
        <taxon>Micromonosporaceae</taxon>
        <taxon>Asanoa</taxon>
    </lineage>
</organism>
<dbReference type="EMBL" id="BONE01000101">
    <property type="protein sequence ID" value="GIF77734.1"/>
    <property type="molecule type" value="Genomic_DNA"/>
</dbReference>
<gene>
    <name evidence="2" type="ORF">Asi02nite_72520</name>
</gene>
<dbReference type="Proteomes" id="UP000604117">
    <property type="component" value="Unassembled WGS sequence"/>
</dbReference>
<name>A0ABQ4D2G4_9ACTN</name>
<keyword evidence="3" id="KW-1185">Reference proteome</keyword>
<evidence type="ECO:0000256" key="1">
    <source>
        <dbReference type="SAM" id="MobiDB-lite"/>
    </source>
</evidence>
<comment type="caution">
    <text evidence="2">The sequence shown here is derived from an EMBL/GenBank/DDBJ whole genome shotgun (WGS) entry which is preliminary data.</text>
</comment>
<proteinExistence type="predicted"/>
<reference evidence="2 3" key="1">
    <citation type="submission" date="2021-01" db="EMBL/GenBank/DDBJ databases">
        <title>Whole genome shotgun sequence of Asanoa siamensis NBRC 107932.</title>
        <authorList>
            <person name="Komaki H."/>
            <person name="Tamura T."/>
        </authorList>
    </citation>
    <scope>NUCLEOTIDE SEQUENCE [LARGE SCALE GENOMIC DNA]</scope>
    <source>
        <strain evidence="2 3">NBRC 107932</strain>
    </source>
</reference>
<sequence length="76" mass="7665">MVEQEVEKATKPPAPPPGEADQADRTAAGDIKTGKTTEGVLPDGAEAAAGGAAQFGSGVVFDQVADQILKRLSKSS</sequence>